<dbReference type="RefSeq" id="WP_345084673.1">
    <property type="nucleotide sequence ID" value="NZ_BAABFA010000023.1"/>
</dbReference>
<dbReference type="PANTHER" id="PTHR30437">
    <property type="entry name" value="TRANSCRIPTION ELONGATION FACTOR GREA"/>
    <property type="match status" value="1"/>
</dbReference>
<dbReference type="Pfam" id="PF01272">
    <property type="entry name" value="GreA_GreB"/>
    <property type="match status" value="1"/>
</dbReference>
<feature type="domain" description="Transcription elongation factor GreA/GreB C-terminal" evidence="1">
    <location>
        <begin position="54"/>
        <end position="125"/>
    </location>
</feature>
<keyword evidence="2" id="KW-0418">Kinase</keyword>
<dbReference type="InterPro" id="IPR036953">
    <property type="entry name" value="GreA/GreB_C_sf"/>
</dbReference>
<dbReference type="InterPro" id="IPR023459">
    <property type="entry name" value="Tscrpt_elong_fac_GreA/B_fam"/>
</dbReference>
<dbReference type="SUPFAM" id="SSF54534">
    <property type="entry name" value="FKBP-like"/>
    <property type="match status" value="1"/>
</dbReference>
<evidence type="ECO:0000313" key="2">
    <source>
        <dbReference type="EMBL" id="GAA4469388.1"/>
    </source>
</evidence>
<keyword evidence="2" id="KW-0808">Transferase</keyword>
<organism evidence="2 3">
    <name type="scientific">Nemorincola caseinilytica</name>
    <dbReference type="NCBI Taxonomy" id="2054315"/>
    <lineage>
        <taxon>Bacteria</taxon>
        <taxon>Pseudomonadati</taxon>
        <taxon>Bacteroidota</taxon>
        <taxon>Chitinophagia</taxon>
        <taxon>Chitinophagales</taxon>
        <taxon>Chitinophagaceae</taxon>
        <taxon>Nemorincola</taxon>
    </lineage>
</organism>
<comment type="caution">
    <text evidence="2">The sequence shown here is derived from an EMBL/GenBank/DDBJ whole genome shotgun (WGS) entry which is preliminary data.</text>
</comment>
<dbReference type="GO" id="GO:0016301">
    <property type="term" value="F:kinase activity"/>
    <property type="evidence" value="ECO:0007669"/>
    <property type="project" value="UniProtKB-KW"/>
</dbReference>
<evidence type="ECO:0000313" key="3">
    <source>
        <dbReference type="Proteomes" id="UP001500067"/>
    </source>
</evidence>
<dbReference type="PANTHER" id="PTHR30437:SF5">
    <property type="entry name" value="REGULATOR OF NUCLEOSIDE DIPHOSPHATE KINASE"/>
    <property type="match status" value="1"/>
</dbReference>
<keyword evidence="3" id="KW-1185">Reference proteome</keyword>
<gene>
    <name evidence="2" type="primary">rnk</name>
    <name evidence="2" type="ORF">GCM10023093_28800</name>
</gene>
<dbReference type="InterPro" id="IPR001437">
    <property type="entry name" value="Tscrpt_elong_fac_GreA/B_C"/>
</dbReference>
<protein>
    <submittedName>
        <fullName evidence="2">Nucleoside diphosphate kinase regulator</fullName>
    </submittedName>
</protein>
<name>A0ABP8NQY1_9BACT</name>
<evidence type="ECO:0000259" key="1">
    <source>
        <dbReference type="Pfam" id="PF01272"/>
    </source>
</evidence>
<reference evidence="3" key="1">
    <citation type="journal article" date="2019" name="Int. J. Syst. Evol. Microbiol.">
        <title>The Global Catalogue of Microorganisms (GCM) 10K type strain sequencing project: providing services to taxonomists for standard genome sequencing and annotation.</title>
        <authorList>
            <consortium name="The Broad Institute Genomics Platform"/>
            <consortium name="The Broad Institute Genome Sequencing Center for Infectious Disease"/>
            <person name="Wu L."/>
            <person name="Ma J."/>
        </authorList>
    </citation>
    <scope>NUCLEOTIDE SEQUENCE [LARGE SCALE GENOMIC DNA]</scope>
    <source>
        <strain evidence="3">JCM 32105</strain>
    </source>
</reference>
<accession>A0ABP8NQY1</accession>
<dbReference type="EMBL" id="BAABFA010000023">
    <property type="protein sequence ID" value="GAA4469388.1"/>
    <property type="molecule type" value="Genomic_DNA"/>
</dbReference>
<proteinExistence type="predicted"/>
<sequence length="127" mass="14530">MDTRKQNPVVITEEDHRLLMPYATKDGVTDHEMSLAHELNRAVIVTKEAFPPHCIRINSKVAVLDLETQRVIEFTIVMPDHADMRQNKISILTPMATALIGFRKAEEVQWKVPAGLKRFRILDVTNN</sequence>
<dbReference type="Proteomes" id="UP001500067">
    <property type="component" value="Unassembled WGS sequence"/>
</dbReference>
<dbReference type="Gene3D" id="3.10.50.30">
    <property type="entry name" value="Transcription elongation factor, GreA/GreB, C-terminal domain"/>
    <property type="match status" value="1"/>
</dbReference>